<feature type="transmembrane region" description="Helical" evidence="1">
    <location>
        <begin position="64"/>
        <end position="82"/>
    </location>
</feature>
<dbReference type="EMBL" id="CP000673">
    <property type="protein sequence ID" value="EDK34846.1"/>
    <property type="molecule type" value="Genomic_DNA"/>
</dbReference>
<dbReference type="AlphaFoldDB" id="A5N150"/>
<keyword evidence="1" id="KW-0472">Membrane</keyword>
<name>A5N150_CLOK5</name>
<accession>A5N150</accession>
<feature type="transmembrane region" description="Helical" evidence="1">
    <location>
        <begin position="6"/>
        <end position="21"/>
    </location>
</feature>
<gene>
    <name evidence="2" type="ordered locus">CKL_2834</name>
</gene>
<organism evidence="2 3">
    <name type="scientific">Clostridium kluyveri (strain ATCC 8527 / DSM 555 / NBRC 12016 / NCIMB 10680 / K1)</name>
    <dbReference type="NCBI Taxonomy" id="431943"/>
    <lineage>
        <taxon>Bacteria</taxon>
        <taxon>Bacillati</taxon>
        <taxon>Bacillota</taxon>
        <taxon>Clostridia</taxon>
        <taxon>Eubacteriales</taxon>
        <taxon>Clostridiaceae</taxon>
        <taxon>Clostridium</taxon>
    </lineage>
</organism>
<dbReference type="Proteomes" id="UP000002411">
    <property type="component" value="Chromosome"/>
</dbReference>
<keyword evidence="3" id="KW-1185">Reference proteome</keyword>
<keyword evidence="1" id="KW-1133">Transmembrane helix</keyword>
<reference evidence="2 3" key="1">
    <citation type="journal article" date="2008" name="Proc. Natl. Acad. Sci. U.S.A.">
        <title>The genome of Clostridium kluyveri, a strict anaerobe with unique metabolic features.</title>
        <authorList>
            <person name="Seedorf H."/>
            <person name="Fricke W.F."/>
            <person name="Veith B."/>
            <person name="Brueggemann H."/>
            <person name="Liesegang H."/>
            <person name="Strittmatter A."/>
            <person name="Miethke M."/>
            <person name="Buckel W."/>
            <person name="Hinderberger J."/>
            <person name="Li F."/>
            <person name="Hagemeier C."/>
            <person name="Thauer R.K."/>
            <person name="Gottschalk G."/>
        </authorList>
    </citation>
    <scope>NUCLEOTIDE SEQUENCE [LARGE SCALE GENOMIC DNA]</scope>
    <source>
        <strain evidence="3">ATCC 8527 / DSM 555 / NCIMB 10680</strain>
    </source>
</reference>
<feature type="transmembrane region" description="Helical" evidence="1">
    <location>
        <begin position="89"/>
        <end position="109"/>
    </location>
</feature>
<feature type="transmembrane region" description="Helical" evidence="1">
    <location>
        <begin position="26"/>
        <end position="44"/>
    </location>
</feature>
<proteinExistence type="predicted"/>
<dbReference type="STRING" id="431943.CKL_2834"/>
<dbReference type="KEGG" id="ckl:CKL_2834"/>
<protein>
    <submittedName>
        <fullName evidence="2">Uncharacterized protein</fullName>
    </submittedName>
</protein>
<dbReference type="HOGENOM" id="CLU_144078_0_0_9"/>
<evidence type="ECO:0000313" key="3">
    <source>
        <dbReference type="Proteomes" id="UP000002411"/>
    </source>
</evidence>
<dbReference type="InterPro" id="IPR048147">
    <property type="entry name" value="CBO0543-like"/>
</dbReference>
<evidence type="ECO:0000256" key="1">
    <source>
        <dbReference type="SAM" id="Phobius"/>
    </source>
</evidence>
<dbReference type="NCBIfam" id="NF041644">
    <property type="entry name" value="CBO0543_fam"/>
    <property type="match status" value="1"/>
</dbReference>
<keyword evidence="1" id="KW-0812">Transmembrane</keyword>
<evidence type="ECO:0000313" key="2">
    <source>
        <dbReference type="EMBL" id="EDK34846.1"/>
    </source>
</evidence>
<sequence length="149" mass="17924">MLLNITIGLIIPWITGIFLYFKEKELLLITFPFASSIALVINAWGFNRDYWNLYPFECQHISDLPFDIGLYPIMGVYMLYFIRHTKLKSYFIISSTILFTTFLEFLGVFTGRVFYSKGWNILYTFFSYVFSYIVLYYFYLYLKKLKILR</sequence>
<dbReference type="eggNOG" id="ENOG50336FX">
    <property type="taxonomic scope" value="Bacteria"/>
</dbReference>
<dbReference type="RefSeq" id="WP_012103176.1">
    <property type="nucleotide sequence ID" value="NC_009706.1"/>
</dbReference>
<feature type="transmembrane region" description="Helical" evidence="1">
    <location>
        <begin position="121"/>
        <end position="142"/>
    </location>
</feature>